<dbReference type="AlphaFoldDB" id="A0A2T4GG00"/>
<name>A0A2T4GG00_FUSCU</name>
<evidence type="ECO:0000313" key="3">
    <source>
        <dbReference type="Proteomes" id="UP000241587"/>
    </source>
</evidence>
<proteinExistence type="predicted"/>
<protein>
    <submittedName>
        <fullName evidence="1">Uncharacterized protein</fullName>
    </submittedName>
</protein>
<sequence>MASVSFVNVIPTETGSDRSPGSVNTASVMTYVLQQVPIDAASEPQLRPTKGMKKNKKTKPFARRVQTRPMVPRCASKIASSVSRDVTETWAELMSFTETPLGYSPDTEACKDLKTFDYYIRRSGAGC</sequence>
<dbReference type="EMBL" id="PVEM01000017">
    <property type="protein sequence ID" value="PTD02543.1"/>
    <property type="molecule type" value="Genomic_DNA"/>
</dbReference>
<reference evidence="1 3" key="1">
    <citation type="submission" date="2018-02" db="EMBL/GenBank/DDBJ databases">
        <title>Fusarium culmorum secondary metabolites in fungal-bacterial-plant interactions.</title>
        <authorList>
            <person name="Schmidt R."/>
        </authorList>
    </citation>
    <scope>NUCLEOTIDE SEQUENCE [LARGE SCALE GENOMIC DNA]</scope>
    <source>
        <strain evidence="1 3">PV</strain>
    </source>
</reference>
<dbReference type="EMBL" id="PVEM01000021">
    <property type="protein sequence ID" value="PTD02459.1"/>
    <property type="molecule type" value="Genomic_DNA"/>
</dbReference>
<dbReference type="Proteomes" id="UP000241587">
    <property type="component" value="Unassembled WGS sequence"/>
</dbReference>
<organism evidence="1 3">
    <name type="scientific">Fusarium culmorum</name>
    <dbReference type="NCBI Taxonomy" id="5516"/>
    <lineage>
        <taxon>Eukaryota</taxon>
        <taxon>Fungi</taxon>
        <taxon>Dikarya</taxon>
        <taxon>Ascomycota</taxon>
        <taxon>Pezizomycotina</taxon>
        <taxon>Sordariomycetes</taxon>
        <taxon>Hypocreomycetidae</taxon>
        <taxon>Hypocreales</taxon>
        <taxon>Nectriaceae</taxon>
        <taxon>Fusarium</taxon>
    </lineage>
</organism>
<evidence type="ECO:0000313" key="2">
    <source>
        <dbReference type="EMBL" id="PTD02543.1"/>
    </source>
</evidence>
<gene>
    <name evidence="2" type="ORF">FCULG_00012584</name>
    <name evidence="1" type="ORF">FCULG_00012856</name>
</gene>
<evidence type="ECO:0000313" key="1">
    <source>
        <dbReference type="EMBL" id="PTD02459.1"/>
    </source>
</evidence>
<keyword evidence="3" id="KW-1185">Reference proteome</keyword>
<accession>A0A2T4GG00</accession>
<comment type="caution">
    <text evidence="1">The sequence shown here is derived from an EMBL/GenBank/DDBJ whole genome shotgun (WGS) entry which is preliminary data.</text>
</comment>